<dbReference type="EMBL" id="JAPMOS010000108">
    <property type="protein sequence ID" value="KAJ4455403.1"/>
    <property type="molecule type" value="Genomic_DNA"/>
</dbReference>
<evidence type="ECO:0000313" key="3">
    <source>
        <dbReference type="Proteomes" id="UP001141327"/>
    </source>
</evidence>
<feature type="region of interest" description="Disordered" evidence="1">
    <location>
        <begin position="225"/>
        <end position="304"/>
    </location>
</feature>
<evidence type="ECO:0000313" key="2">
    <source>
        <dbReference type="EMBL" id="KAJ4455403.1"/>
    </source>
</evidence>
<feature type="compositionally biased region" description="Low complexity" evidence="1">
    <location>
        <begin position="265"/>
        <end position="284"/>
    </location>
</feature>
<organism evidence="2 3">
    <name type="scientific">Paratrimastix pyriformis</name>
    <dbReference type="NCBI Taxonomy" id="342808"/>
    <lineage>
        <taxon>Eukaryota</taxon>
        <taxon>Metamonada</taxon>
        <taxon>Preaxostyla</taxon>
        <taxon>Paratrimastigidae</taxon>
        <taxon>Paratrimastix</taxon>
    </lineage>
</organism>
<reference evidence="2" key="1">
    <citation type="journal article" date="2022" name="bioRxiv">
        <title>Genomics of Preaxostyla Flagellates Illuminates Evolutionary Transitions and the Path Towards Mitochondrial Loss.</title>
        <authorList>
            <person name="Novak L.V.F."/>
            <person name="Treitli S.C."/>
            <person name="Pyrih J."/>
            <person name="Halakuc P."/>
            <person name="Pipaliya S.V."/>
            <person name="Vacek V."/>
            <person name="Brzon O."/>
            <person name="Soukal P."/>
            <person name="Eme L."/>
            <person name="Dacks J.B."/>
            <person name="Karnkowska A."/>
            <person name="Elias M."/>
            <person name="Hampl V."/>
        </authorList>
    </citation>
    <scope>NUCLEOTIDE SEQUENCE</scope>
    <source>
        <strain evidence="2">RCP-MX</strain>
    </source>
</reference>
<accession>A0ABQ8UBH9</accession>
<protein>
    <submittedName>
        <fullName evidence="2">Uncharacterized protein</fullName>
    </submittedName>
</protein>
<keyword evidence="3" id="KW-1185">Reference proteome</keyword>
<gene>
    <name evidence="2" type="ORF">PAPYR_9624</name>
</gene>
<comment type="caution">
    <text evidence="2">The sequence shown here is derived from an EMBL/GenBank/DDBJ whole genome shotgun (WGS) entry which is preliminary data.</text>
</comment>
<sequence>MFALRVWAYRQEVCALGSEQAVRRPAPQTIEQIVRNALRTNLGNNELEMLIYCFIIGAMSTSVLDSPAPGQALAPALVRPIQLLRPEALFAAWKRQRTSTTNVGVTPCGRSLVLEVRGPVERAVTRPVKVPVRAAKKTEDLGWRSGRSEMELEVALQAALDEGTIADASAVKWDSGMVFAAPADLVSLKWLCSGWKRGEGQAGLHRRQGPAAKLASVFEGFDHPAAVTPASARPPGDVADAVSAGDADSGHAGDGQAMQPEDGAAKSALAKGTAAAKTASATDTAKSKKRKPSQAGSDRRTRITTRMHMGMGRRIGNDEGPLEARRASEMHMETGHRAVNIFGASLEEEWMGTTRVTRQTGTVGWNWDSDRSWHLEVVGLCIVFCVRQVSGEGYGTEQTGTMGVAGSMEVSWVRDQMVELVGREALWGSGCGKLEVENGWTWWMKYGRKG</sequence>
<dbReference type="Proteomes" id="UP001141327">
    <property type="component" value="Unassembled WGS sequence"/>
</dbReference>
<feature type="compositionally biased region" description="Low complexity" evidence="1">
    <location>
        <begin position="236"/>
        <end position="247"/>
    </location>
</feature>
<proteinExistence type="predicted"/>
<name>A0ABQ8UBH9_9EUKA</name>
<evidence type="ECO:0000256" key="1">
    <source>
        <dbReference type="SAM" id="MobiDB-lite"/>
    </source>
</evidence>